<reference evidence="2" key="1">
    <citation type="submission" date="2018-02" db="EMBL/GenBank/DDBJ databases">
        <title>Rhizophora mucronata_Transcriptome.</title>
        <authorList>
            <person name="Meera S.P."/>
            <person name="Sreeshan A."/>
            <person name="Augustine A."/>
        </authorList>
    </citation>
    <scope>NUCLEOTIDE SEQUENCE</scope>
    <source>
        <tissue evidence="2">Leaf</tissue>
    </source>
</reference>
<sequence length="61" mass="6970">MLSYFVPVMRMNSATSRFGYLKNQTMAILICMFTMISSFQHSLFALHGLIAHLKGKTEEIL</sequence>
<keyword evidence="1" id="KW-1133">Transmembrane helix</keyword>
<dbReference type="EMBL" id="GGEC01048469">
    <property type="protein sequence ID" value="MBX28953.1"/>
    <property type="molecule type" value="Transcribed_RNA"/>
</dbReference>
<protein>
    <submittedName>
        <fullName evidence="2">WD-repeat protein</fullName>
    </submittedName>
</protein>
<feature type="transmembrane region" description="Helical" evidence="1">
    <location>
        <begin position="26"/>
        <end position="46"/>
    </location>
</feature>
<evidence type="ECO:0000256" key="1">
    <source>
        <dbReference type="SAM" id="Phobius"/>
    </source>
</evidence>
<dbReference type="AlphaFoldDB" id="A0A2P2MFJ9"/>
<organism evidence="2">
    <name type="scientific">Rhizophora mucronata</name>
    <name type="common">Asiatic mangrove</name>
    <dbReference type="NCBI Taxonomy" id="61149"/>
    <lineage>
        <taxon>Eukaryota</taxon>
        <taxon>Viridiplantae</taxon>
        <taxon>Streptophyta</taxon>
        <taxon>Embryophyta</taxon>
        <taxon>Tracheophyta</taxon>
        <taxon>Spermatophyta</taxon>
        <taxon>Magnoliopsida</taxon>
        <taxon>eudicotyledons</taxon>
        <taxon>Gunneridae</taxon>
        <taxon>Pentapetalae</taxon>
        <taxon>rosids</taxon>
        <taxon>fabids</taxon>
        <taxon>Malpighiales</taxon>
        <taxon>Rhizophoraceae</taxon>
        <taxon>Rhizophora</taxon>
    </lineage>
</organism>
<keyword evidence="1" id="KW-0812">Transmembrane</keyword>
<proteinExistence type="predicted"/>
<accession>A0A2P2MFJ9</accession>
<evidence type="ECO:0000313" key="2">
    <source>
        <dbReference type="EMBL" id="MBX28953.1"/>
    </source>
</evidence>
<keyword evidence="1" id="KW-0472">Membrane</keyword>
<name>A0A2P2MFJ9_RHIMU</name>